<dbReference type="KEGG" id="acru:HHL28_12235"/>
<reference evidence="1" key="1">
    <citation type="submission" date="2020-04" db="EMBL/GenBank/DDBJ databases">
        <title>A desert anoxygenic phototrophic bacterium fixes CO2 using RubisCO under aerobic conditions.</title>
        <authorList>
            <person name="Tang K."/>
        </authorList>
    </citation>
    <scope>NUCLEOTIDE SEQUENCE [LARGE SCALE GENOMIC DNA]</scope>
    <source>
        <strain evidence="1">MIMtkB3</strain>
    </source>
</reference>
<evidence type="ECO:0000313" key="2">
    <source>
        <dbReference type="Proteomes" id="UP000501891"/>
    </source>
</evidence>
<name>A0A858R8N4_9PROT</name>
<dbReference type="AlphaFoldDB" id="A0A858R8N4"/>
<protein>
    <submittedName>
        <fullName evidence="1">Uncharacterized protein</fullName>
    </submittedName>
</protein>
<accession>A0A858R8N4</accession>
<organism evidence="1 2">
    <name type="scientific">Aerophototrophica crusticola</name>
    <dbReference type="NCBI Taxonomy" id="1709002"/>
    <lineage>
        <taxon>Bacteria</taxon>
        <taxon>Pseudomonadati</taxon>
        <taxon>Pseudomonadota</taxon>
        <taxon>Alphaproteobacteria</taxon>
        <taxon>Rhodospirillales</taxon>
        <taxon>Rhodospirillaceae</taxon>
        <taxon>Aerophototrophica</taxon>
    </lineage>
</organism>
<gene>
    <name evidence="1" type="ORF">HHL28_12235</name>
</gene>
<proteinExistence type="predicted"/>
<keyword evidence="2" id="KW-1185">Reference proteome</keyword>
<dbReference type="EMBL" id="CP051775">
    <property type="protein sequence ID" value="QJE73758.1"/>
    <property type="molecule type" value="Genomic_DNA"/>
</dbReference>
<sequence>MTVVPFLAARFSPADLAEWNSVALPKLSRGLWETVERSTGPDFDRLVVRFPNLERPVFRFERDRRGTYRLLFNDRRGWYEIGSGQTAAECLSVWKGRLPRTEQQTADAQTV</sequence>
<dbReference type="Proteomes" id="UP000501891">
    <property type="component" value="Chromosome"/>
</dbReference>
<evidence type="ECO:0000313" key="1">
    <source>
        <dbReference type="EMBL" id="QJE73758.1"/>
    </source>
</evidence>